<evidence type="ECO:0000256" key="1">
    <source>
        <dbReference type="SAM" id="Phobius"/>
    </source>
</evidence>
<keyword evidence="1" id="KW-0812">Transmembrane</keyword>
<feature type="transmembrane region" description="Helical" evidence="1">
    <location>
        <begin position="6"/>
        <end position="25"/>
    </location>
</feature>
<reference evidence="3" key="1">
    <citation type="submission" date="2012-06" db="EMBL/GenBank/DDBJ databases">
        <title>The complete genome of Flexibacter litoralis DSM 6794.</title>
        <authorList>
            <person name="Lucas S."/>
            <person name="Copeland A."/>
            <person name="Lapidus A."/>
            <person name="Glavina del Rio T."/>
            <person name="Dalin E."/>
            <person name="Tice H."/>
            <person name="Bruce D."/>
            <person name="Goodwin L."/>
            <person name="Pitluck S."/>
            <person name="Peters L."/>
            <person name="Ovchinnikova G."/>
            <person name="Lu M."/>
            <person name="Kyrpides N."/>
            <person name="Mavromatis K."/>
            <person name="Ivanova N."/>
            <person name="Brettin T."/>
            <person name="Detter J.C."/>
            <person name="Han C."/>
            <person name="Larimer F."/>
            <person name="Land M."/>
            <person name="Hauser L."/>
            <person name="Markowitz V."/>
            <person name="Cheng J.-F."/>
            <person name="Hugenholtz P."/>
            <person name="Woyke T."/>
            <person name="Wu D."/>
            <person name="Spring S."/>
            <person name="Lang E."/>
            <person name="Kopitz M."/>
            <person name="Brambilla E."/>
            <person name="Klenk H.-P."/>
            <person name="Eisen J.A."/>
        </authorList>
    </citation>
    <scope>NUCLEOTIDE SEQUENCE [LARGE SCALE GENOMIC DNA]</scope>
    <source>
        <strain evidence="3">ATCC 23117 / DSM 6794 / NBRC 15988 / NCIMB 1366 / Sio-4</strain>
    </source>
</reference>
<keyword evidence="1" id="KW-1133">Transmembrane helix</keyword>
<dbReference type="Proteomes" id="UP000006054">
    <property type="component" value="Chromosome"/>
</dbReference>
<dbReference type="RefSeq" id="WP_014798636.1">
    <property type="nucleotide sequence ID" value="NC_018018.1"/>
</dbReference>
<gene>
    <name evidence="2" type="ordered locus">Fleli_2849</name>
</gene>
<accession>I4AML7</accession>
<dbReference type="EMBL" id="CP003345">
    <property type="protein sequence ID" value="AFM05202.1"/>
    <property type="molecule type" value="Genomic_DNA"/>
</dbReference>
<dbReference type="KEGG" id="fli:Fleli_2849"/>
<dbReference type="AlphaFoldDB" id="I4AML7"/>
<proteinExistence type="predicted"/>
<organism evidence="2 3">
    <name type="scientific">Bernardetia litoralis (strain ATCC 23117 / DSM 6794 / NBRC 15988 / NCIMB 1366 / Fx l1 / Sio-4)</name>
    <name type="common">Flexibacter litoralis</name>
    <dbReference type="NCBI Taxonomy" id="880071"/>
    <lineage>
        <taxon>Bacteria</taxon>
        <taxon>Pseudomonadati</taxon>
        <taxon>Bacteroidota</taxon>
        <taxon>Cytophagia</taxon>
        <taxon>Cytophagales</taxon>
        <taxon>Bernardetiaceae</taxon>
        <taxon>Bernardetia</taxon>
    </lineage>
</organism>
<dbReference type="HOGENOM" id="CLU_1136733_0_0_10"/>
<dbReference type="STRING" id="880071.Fleli_2849"/>
<keyword evidence="1" id="KW-0472">Membrane</keyword>
<evidence type="ECO:0000313" key="2">
    <source>
        <dbReference type="EMBL" id="AFM05202.1"/>
    </source>
</evidence>
<name>I4AML7_BERLS</name>
<evidence type="ECO:0000313" key="3">
    <source>
        <dbReference type="Proteomes" id="UP000006054"/>
    </source>
</evidence>
<keyword evidence="3" id="KW-1185">Reference proteome</keyword>
<sequence precursor="true">MKNNKILSSLLWLFVAVLGVIYLITKRETRKVEAISETNSITERASTELLKLAELEVEYKTILKGQDPRDINILNGVIKNHLLLDSINGKIKWKEVENTFDSLPTWRDKPSNSVLNYQDYSSKKIGLIHQNLFYKLYQRFLMEERYKMGEFQLEKQKVILTHLDSTISLNCNHYEIFPKISSASIFRNTEDYYQLFNFNNSDTVIFEVVTSYYRKDQKVKKYRVIAKDKKGTKINSPFDYEEIE</sequence>
<protein>
    <submittedName>
        <fullName evidence="2">Uncharacterized protein</fullName>
    </submittedName>
</protein>